<gene>
    <name evidence="1" type="ORF">BC659_2247</name>
</gene>
<dbReference type="EMBL" id="SNWP01000011">
    <property type="protein sequence ID" value="TDO26932.1"/>
    <property type="molecule type" value="Genomic_DNA"/>
</dbReference>
<comment type="caution">
    <text evidence="1">The sequence shown here is derived from an EMBL/GenBank/DDBJ whole genome shotgun (WGS) entry which is preliminary data.</text>
</comment>
<proteinExistence type="predicted"/>
<name>A0A4R6IW72_9BACT</name>
<evidence type="ECO:0000313" key="2">
    <source>
        <dbReference type="Proteomes" id="UP000295741"/>
    </source>
</evidence>
<dbReference type="InterPro" id="IPR038636">
    <property type="entry name" value="Wzi_sf"/>
</dbReference>
<accession>A0A4R6IW72</accession>
<protein>
    <recommendedName>
        <fullName evidence="3">Capsule assembly protein Wzi</fullName>
    </recommendedName>
</protein>
<reference evidence="1 2" key="1">
    <citation type="submission" date="2019-03" db="EMBL/GenBank/DDBJ databases">
        <title>Genomic Encyclopedia of Archaeal and Bacterial Type Strains, Phase II (KMG-II): from individual species to whole genera.</title>
        <authorList>
            <person name="Goeker M."/>
        </authorList>
    </citation>
    <scope>NUCLEOTIDE SEQUENCE [LARGE SCALE GENOMIC DNA]</scope>
    <source>
        <strain evidence="1 2">DSM 28323</strain>
    </source>
</reference>
<dbReference type="Gene3D" id="2.40.160.130">
    <property type="entry name" value="Capsule assembly protein Wzi"/>
    <property type="match status" value="1"/>
</dbReference>
<evidence type="ECO:0008006" key="3">
    <source>
        <dbReference type="Google" id="ProtNLM"/>
    </source>
</evidence>
<dbReference type="Proteomes" id="UP000295741">
    <property type="component" value="Unassembled WGS sequence"/>
</dbReference>
<organism evidence="1 2">
    <name type="scientific">Sediminibacterium goheungense</name>
    <dbReference type="NCBI Taxonomy" id="1086393"/>
    <lineage>
        <taxon>Bacteria</taxon>
        <taxon>Pseudomonadati</taxon>
        <taxon>Bacteroidota</taxon>
        <taxon>Chitinophagia</taxon>
        <taxon>Chitinophagales</taxon>
        <taxon>Chitinophagaceae</taxon>
        <taxon>Sediminibacterium</taxon>
    </lineage>
</organism>
<dbReference type="RefSeq" id="WP_133474804.1">
    <property type="nucleotide sequence ID" value="NZ_SNWP01000011.1"/>
</dbReference>
<sequence length="546" mass="62172">MKLSIFSFLFLITLNCAKGQTVYEHHRSDIYEYLYRMANKGLVKFDDQIRPLSRVYLADCLDSLASHADQLTKLERAELAFYQRDFSDKVAVAAMDTVSTAKAGFFVKDVWNRWRGLLISGKNFLMRVDPVLSGGGIYGSGSALRTFGSGARLYGYAGKHWAWHFSFHDVTEEGRGIDTIRNNAATGIVGRISASKKSLNFSELRGGISYTWNNGSISIGQDYLLWGYGQNGRAVLSDKTPTYPYLRLDYQPLRWLKFNYTHAWLNSNVIDSNRSYNTGVDPFGGKRDVYVSKYMASHSLQFTPVKGLDIHLGESIVYSDGIKAGYLIPILFFKAYDKLVSNDNINAGSNGQLFLQISSRNHLKKTHLYTTLFVDEVLVGSLLNSQKSRNQLGYTLGANTTDVGLPYLTLGAEYTRIRPFVYRNLNPAQNYTHNNYVLGDWIGSNSDRLLFFARFTPIPRLKTMLRYEYIRKGGAGNLNQQYFQQPQPPFLFDLQYKSSIWYAEATYQWMPGFYLYTNYTHQSRNDAVTGVQSQNRRFSFGFQLGL</sequence>
<evidence type="ECO:0000313" key="1">
    <source>
        <dbReference type="EMBL" id="TDO26932.1"/>
    </source>
</evidence>
<dbReference type="AlphaFoldDB" id="A0A4R6IW72"/>
<keyword evidence="2" id="KW-1185">Reference proteome</keyword>
<dbReference type="OrthoDB" id="9815228at2"/>